<evidence type="ECO:0000259" key="2">
    <source>
        <dbReference type="Pfam" id="PF07596"/>
    </source>
</evidence>
<reference evidence="3 4" key="1">
    <citation type="submission" date="2019-02" db="EMBL/GenBank/DDBJ databases">
        <title>Deep-cultivation of Planctomycetes and their phenomic and genomic characterization uncovers novel biology.</title>
        <authorList>
            <person name="Wiegand S."/>
            <person name="Jogler M."/>
            <person name="Boedeker C."/>
            <person name="Pinto D."/>
            <person name="Vollmers J."/>
            <person name="Rivas-Marin E."/>
            <person name="Kohn T."/>
            <person name="Peeters S.H."/>
            <person name="Heuer A."/>
            <person name="Rast P."/>
            <person name="Oberbeckmann S."/>
            <person name="Bunk B."/>
            <person name="Jeske O."/>
            <person name="Meyerdierks A."/>
            <person name="Storesund J.E."/>
            <person name="Kallscheuer N."/>
            <person name="Luecker S."/>
            <person name="Lage O.M."/>
            <person name="Pohl T."/>
            <person name="Merkel B.J."/>
            <person name="Hornburger P."/>
            <person name="Mueller R.-W."/>
            <person name="Bruemmer F."/>
            <person name="Labrenz M."/>
            <person name="Spormann A.M."/>
            <person name="Op den Camp H."/>
            <person name="Overmann J."/>
            <person name="Amann R."/>
            <person name="Jetten M.S.M."/>
            <person name="Mascher T."/>
            <person name="Medema M.H."/>
            <person name="Devos D.P."/>
            <person name="Kaster A.-K."/>
            <person name="Ovreas L."/>
            <person name="Rohde M."/>
            <person name="Galperin M.Y."/>
            <person name="Jogler C."/>
        </authorList>
    </citation>
    <scope>NUCLEOTIDE SEQUENCE [LARGE SCALE GENOMIC DNA]</scope>
    <source>
        <strain evidence="3 4">Pla85_3_4</strain>
    </source>
</reference>
<dbReference type="Proteomes" id="UP000317648">
    <property type="component" value="Chromosome"/>
</dbReference>
<dbReference type="EMBL" id="CP036433">
    <property type="protein sequence ID" value="QDU95337.1"/>
    <property type="molecule type" value="Genomic_DNA"/>
</dbReference>
<dbReference type="KEGG" id="lcre:Pla8534_31520"/>
<feature type="domain" description="DUF1559" evidence="2">
    <location>
        <begin position="121"/>
        <end position="208"/>
    </location>
</feature>
<evidence type="ECO:0000313" key="3">
    <source>
        <dbReference type="EMBL" id="QDU95337.1"/>
    </source>
</evidence>
<dbReference type="InterPro" id="IPR027558">
    <property type="entry name" value="Pre_pil_HX9DG_C"/>
</dbReference>
<dbReference type="InterPro" id="IPR011453">
    <property type="entry name" value="DUF1559"/>
</dbReference>
<evidence type="ECO:0000256" key="1">
    <source>
        <dbReference type="SAM" id="Phobius"/>
    </source>
</evidence>
<keyword evidence="1" id="KW-0472">Membrane</keyword>
<dbReference type="OrthoDB" id="285651at2"/>
<proteinExistence type="predicted"/>
<dbReference type="NCBIfam" id="TIGR04294">
    <property type="entry name" value="pre_pil_HX9DG"/>
    <property type="match status" value="1"/>
</dbReference>
<keyword evidence="4" id="KW-1185">Reference proteome</keyword>
<keyword evidence="1" id="KW-0812">Transmembrane</keyword>
<dbReference type="PANTHER" id="PTHR30093">
    <property type="entry name" value="GENERAL SECRETION PATHWAY PROTEIN G"/>
    <property type="match status" value="1"/>
</dbReference>
<accession>A0A518DU22</accession>
<feature type="transmembrane region" description="Helical" evidence="1">
    <location>
        <begin position="93"/>
        <end position="113"/>
    </location>
</feature>
<dbReference type="PANTHER" id="PTHR30093:SF2">
    <property type="entry name" value="TYPE II SECRETION SYSTEM PROTEIN H"/>
    <property type="match status" value="1"/>
</dbReference>
<dbReference type="AlphaFoldDB" id="A0A518DU22"/>
<protein>
    <recommendedName>
        <fullName evidence="2">DUF1559 domain-containing protein</fullName>
    </recommendedName>
</protein>
<keyword evidence="1" id="KW-1133">Transmembrane helix</keyword>
<dbReference type="Pfam" id="PF07596">
    <property type="entry name" value="SBP_bac_10"/>
    <property type="match status" value="1"/>
</dbReference>
<organism evidence="3 4">
    <name type="scientific">Lignipirellula cremea</name>
    <dbReference type="NCBI Taxonomy" id="2528010"/>
    <lineage>
        <taxon>Bacteria</taxon>
        <taxon>Pseudomonadati</taxon>
        <taxon>Planctomycetota</taxon>
        <taxon>Planctomycetia</taxon>
        <taxon>Pirellulales</taxon>
        <taxon>Pirellulaceae</taxon>
        <taxon>Lignipirellula</taxon>
    </lineage>
</organism>
<dbReference type="RefSeq" id="WP_145054092.1">
    <property type="nucleotide sequence ID" value="NZ_CP036433.1"/>
</dbReference>
<sequence length="315" mass="34677">MPYDLHPACEFLMPIKFTCPHCGHRTSASEAYAGSSGPCVQCGVTIKLPGDRADLASPGRLADIGRTPDIGDTPVVAQAPDAVPTPGKSTGCMSTVLLVLVALGMVMLLFAGMDCHNEPRRRSECNNNLKRIGIALLGYYDEHRSFPPAYITDENGQPMHSWRVLILPYMEQSALYAEYDFDEPWDGPHNRRLMAKCPAEFHCPSDPSDKKISRYQVVVGPGTGWKANEGLRIEEITDGTSLSIAVIEADTGRNWLDPTPLALEDLLLSFDRREPHPGGGNVVMFDASVHFLHSDTGRDTLRRMLLINDGERVNF</sequence>
<evidence type="ECO:0000313" key="4">
    <source>
        <dbReference type="Proteomes" id="UP000317648"/>
    </source>
</evidence>
<name>A0A518DU22_9BACT</name>
<gene>
    <name evidence="3" type="ORF">Pla8534_31520</name>
</gene>